<evidence type="ECO:0000313" key="9">
    <source>
        <dbReference type="Proteomes" id="UP001283341"/>
    </source>
</evidence>
<dbReference type="CDD" id="cd00067">
    <property type="entry name" value="GAL4"/>
    <property type="match status" value="1"/>
</dbReference>
<evidence type="ECO:0000313" key="8">
    <source>
        <dbReference type="EMBL" id="KAK3311896.1"/>
    </source>
</evidence>
<sequence length="798" mass="88826">MDASTVSESSSPPPEHHEHPSVRPVACLRCRNRRQSCSKEKPICQRCRVGAFECIYEESRMIAVKEDYLRVLEAKVKKYESTLAERLKASDRGTYERTMKGVRRTARPRATGTLITADGTSRRHHAAAEDSDEQIEDDHVLLGPFTQLSLDRPSTSFKGPGHSDYFLRNVRQLSGVPGDDGSLDFNPNFYDPGALPSRRLAAMNHIRLPPIDIARRLFAAQYTYIGTIFAFTDPGAFDQELIAAYRGQPDLSDKEACLAYAKVLLTLAFGQLYSVNQWIDFKGPPGFEYFTHALQLLPDAHEEGSILCVETLALVGYFMQNMNRRDAAFLYIGMALRMAISLGLHQEVKSTDTLSPEIDDAVREHRRRVWWSIYSLDRILSVKSGNPITIQDEDIGTALPSKLPGEADYCPAVVLRHYTELSRILGDITKSIYSKAQQPKSGRSLMASVQSIILSLSKWNQNLPDELRFEASKLSTNRESVSTFSHYYSCINMTARPLFFHVVQQRLREIRGHGGPDAKEKDWKEGLSQTTVRMIEMCVSAAQETVKMMAVAEQRDLVATYGYMDGEHIFSATIVLVMVCVAFPADAVNTQRMNEGLRLLRGMAERGNSHMGARYELLAHLRSTAMPFGEELSPSFQWPQAFDLFPEGMPEFDFSSPPPGSSPWSASGNMQSPGTANSLVVAQTATGLPNISSAASTSSSHEINTSMPRRISQLSQSRENPTPMFSMMDHRQLGEPFYDESMGVGTDTMLWEEGFANPVADPGFDLTQLARTGEAEFDDDNSRWAGDQSSAGGSMGQF</sequence>
<evidence type="ECO:0000256" key="3">
    <source>
        <dbReference type="ARBA" id="ARBA00023163"/>
    </source>
</evidence>
<dbReference type="EMBL" id="JAUEDM010000011">
    <property type="protein sequence ID" value="KAK3311896.1"/>
    <property type="molecule type" value="Genomic_DNA"/>
</dbReference>
<dbReference type="GO" id="GO:0003677">
    <property type="term" value="F:DNA binding"/>
    <property type="evidence" value="ECO:0007669"/>
    <property type="project" value="InterPro"/>
</dbReference>
<dbReference type="InterPro" id="IPR001138">
    <property type="entry name" value="Zn2Cys6_DnaBD"/>
</dbReference>
<feature type="region of interest" description="Disordered" evidence="5">
    <location>
        <begin position="691"/>
        <end position="721"/>
    </location>
</feature>
<evidence type="ECO:0000256" key="2">
    <source>
        <dbReference type="ARBA" id="ARBA00023015"/>
    </source>
</evidence>
<comment type="caution">
    <text evidence="8">The sequence shown here is derived from an EMBL/GenBank/DDBJ whole genome shotgun (WGS) entry which is preliminary data.</text>
</comment>
<dbReference type="PANTHER" id="PTHR47424:SF6">
    <property type="entry name" value="PROLINE UTILIZATION TRANS-ACTIVATOR"/>
    <property type="match status" value="1"/>
</dbReference>
<dbReference type="InterPro" id="IPR036864">
    <property type="entry name" value="Zn2-C6_fun-type_DNA-bd_sf"/>
</dbReference>
<feature type="domain" description="Zn(2)-C6 fungal-type" evidence="6">
    <location>
        <begin position="26"/>
        <end position="56"/>
    </location>
</feature>
<feature type="compositionally biased region" description="Low complexity" evidence="5">
    <location>
        <begin position="1"/>
        <end position="10"/>
    </location>
</feature>
<dbReference type="Pfam" id="PF00172">
    <property type="entry name" value="Zn_clus"/>
    <property type="match status" value="1"/>
</dbReference>
<evidence type="ECO:0000313" key="7">
    <source>
        <dbReference type="EMBL" id="KAK3311792.1"/>
    </source>
</evidence>
<dbReference type="GO" id="GO:0008270">
    <property type="term" value="F:zinc ion binding"/>
    <property type="evidence" value="ECO:0007669"/>
    <property type="project" value="InterPro"/>
</dbReference>
<keyword evidence="4" id="KW-0539">Nucleus</keyword>
<dbReference type="InterPro" id="IPR051127">
    <property type="entry name" value="Fungal_SecMet_Regulators"/>
</dbReference>
<dbReference type="SUPFAM" id="SSF57701">
    <property type="entry name" value="Zn2/Cys6 DNA-binding domain"/>
    <property type="match status" value="1"/>
</dbReference>
<dbReference type="Proteomes" id="UP001283341">
    <property type="component" value="Unassembled WGS sequence"/>
</dbReference>
<dbReference type="Pfam" id="PF04082">
    <property type="entry name" value="Fungal_trans"/>
    <property type="match status" value="1"/>
</dbReference>
<feature type="compositionally biased region" description="Polar residues" evidence="5">
    <location>
        <begin position="701"/>
        <end position="720"/>
    </location>
</feature>
<organism evidence="8 9">
    <name type="scientific">Apodospora peruviana</name>
    <dbReference type="NCBI Taxonomy" id="516989"/>
    <lineage>
        <taxon>Eukaryota</taxon>
        <taxon>Fungi</taxon>
        <taxon>Dikarya</taxon>
        <taxon>Ascomycota</taxon>
        <taxon>Pezizomycotina</taxon>
        <taxon>Sordariomycetes</taxon>
        <taxon>Sordariomycetidae</taxon>
        <taxon>Sordariales</taxon>
        <taxon>Lasiosphaeriaceae</taxon>
        <taxon>Apodospora</taxon>
    </lineage>
</organism>
<protein>
    <submittedName>
        <fullName evidence="8">Fungal-specific transcription factor</fullName>
    </submittedName>
</protein>
<feature type="region of interest" description="Disordered" evidence="5">
    <location>
        <begin position="1"/>
        <end position="22"/>
    </location>
</feature>
<dbReference type="InterPro" id="IPR007219">
    <property type="entry name" value="XnlR_reg_dom"/>
</dbReference>
<dbReference type="Gene3D" id="4.10.240.10">
    <property type="entry name" value="Zn(2)-C6 fungal-type DNA-binding domain"/>
    <property type="match status" value="1"/>
</dbReference>
<proteinExistence type="predicted"/>
<dbReference type="SMART" id="SM00906">
    <property type="entry name" value="Fungal_trans"/>
    <property type="match status" value="1"/>
</dbReference>
<reference evidence="8" key="1">
    <citation type="journal article" date="2023" name="Mol. Phylogenet. Evol.">
        <title>Genome-scale phylogeny and comparative genomics of the fungal order Sordariales.</title>
        <authorList>
            <person name="Hensen N."/>
            <person name="Bonometti L."/>
            <person name="Westerberg I."/>
            <person name="Brannstrom I.O."/>
            <person name="Guillou S."/>
            <person name="Cros-Aarteil S."/>
            <person name="Calhoun S."/>
            <person name="Haridas S."/>
            <person name="Kuo A."/>
            <person name="Mondo S."/>
            <person name="Pangilinan J."/>
            <person name="Riley R."/>
            <person name="LaButti K."/>
            <person name="Andreopoulos B."/>
            <person name="Lipzen A."/>
            <person name="Chen C."/>
            <person name="Yan M."/>
            <person name="Daum C."/>
            <person name="Ng V."/>
            <person name="Clum A."/>
            <person name="Steindorff A."/>
            <person name="Ohm R.A."/>
            <person name="Martin F."/>
            <person name="Silar P."/>
            <person name="Natvig D.O."/>
            <person name="Lalanne C."/>
            <person name="Gautier V."/>
            <person name="Ament-Velasquez S.L."/>
            <person name="Kruys A."/>
            <person name="Hutchinson M.I."/>
            <person name="Powell A.J."/>
            <person name="Barry K."/>
            <person name="Miller A.N."/>
            <person name="Grigoriev I.V."/>
            <person name="Debuchy R."/>
            <person name="Gladieux P."/>
            <person name="Hiltunen Thoren M."/>
            <person name="Johannesson H."/>
        </authorList>
    </citation>
    <scope>NUCLEOTIDE SEQUENCE</scope>
    <source>
        <strain evidence="8">CBS 118394</strain>
    </source>
</reference>
<keyword evidence="1" id="KW-0479">Metal-binding</keyword>
<evidence type="ECO:0000256" key="5">
    <source>
        <dbReference type="SAM" id="MobiDB-lite"/>
    </source>
</evidence>
<name>A0AAE0LXV6_9PEZI</name>
<keyword evidence="3" id="KW-0804">Transcription</keyword>
<dbReference type="CDD" id="cd12148">
    <property type="entry name" value="fungal_TF_MHR"/>
    <property type="match status" value="1"/>
</dbReference>
<keyword evidence="2" id="KW-0805">Transcription regulation</keyword>
<reference evidence="8" key="2">
    <citation type="submission" date="2023-06" db="EMBL/GenBank/DDBJ databases">
        <authorList>
            <consortium name="Lawrence Berkeley National Laboratory"/>
            <person name="Haridas S."/>
            <person name="Hensen N."/>
            <person name="Bonometti L."/>
            <person name="Westerberg I."/>
            <person name="Brannstrom I.O."/>
            <person name="Guillou S."/>
            <person name="Cros-Aarteil S."/>
            <person name="Calhoun S."/>
            <person name="Kuo A."/>
            <person name="Mondo S."/>
            <person name="Pangilinan J."/>
            <person name="Riley R."/>
            <person name="Labutti K."/>
            <person name="Andreopoulos B."/>
            <person name="Lipzen A."/>
            <person name="Chen C."/>
            <person name="Yanf M."/>
            <person name="Daum C."/>
            <person name="Ng V."/>
            <person name="Clum A."/>
            <person name="Steindorff A."/>
            <person name="Ohm R."/>
            <person name="Martin F."/>
            <person name="Silar P."/>
            <person name="Natvig D."/>
            <person name="Lalanne C."/>
            <person name="Gautier V."/>
            <person name="Ament-Velasquez S.L."/>
            <person name="Kruys A."/>
            <person name="Hutchinson M.I."/>
            <person name="Powell A.J."/>
            <person name="Barry K."/>
            <person name="Miller A.N."/>
            <person name="Grigoriev I.V."/>
            <person name="Debuchy R."/>
            <person name="Gladieux P."/>
            <person name="Thoren M.H."/>
            <person name="Johannesson H."/>
        </authorList>
    </citation>
    <scope>NUCLEOTIDE SEQUENCE</scope>
    <source>
        <strain evidence="8">CBS 118394</strain>
    </source>
</reference>
<dbReference type="SMART" id="SM00066">
    <property type="entry name" value="GAL4"/>
    <property type="match status" value="1"/>
</dbReference>
<dbReference type="AlphaFoldDB" id="A0AAE0LXV6"/>
<dbReference type="PANTHER" id="PTHR47424">
    <property type="entry name" value="REGULATORY PROTEIN GAL4"/>
    <property type="match status" value="1"/>
</dbReference>
<dbReference type="PROSITE" id="PS00463">
    <property type="entry name" value="ZN2_CY6_FUNGAL_1"/>
    <property type="match status" value="1"/>
</dbReference>
<dbReference type="GO" id="GO:0000981">
    <property type="term" value="F:DNA-binding transcription factor activity, RNA polymerase II-specific"/>
    <property type="evidence" value="ECO:0007669"/>
    <property type="project" value="InterPro"/>
</dbReference>
<accession>A0AAE0LXV6</accession>
<dbReference type="PROSITE" id="PS50048">
    <property type="entry name" value="ZN2_CY6_FUNGAL_2"/>
    <property type="match status" value="1"/>
</dbReference>
<feature type="region of interest" description="Disordered" evidence="5">
    <location>
        <begin position="649"/>
        <end position="675"/>
    </location>
</feature>
<keyword evidence="9" id="KW-1185">Reference proteome</keyword>
<gene>
    <name evidence="8" type="ORF">B0H66DRAFT_571213</name>
    <name evidence="7" type="ORF">B0H66DRAFT_571441</name>
</gene>
<dbReference type="EMBL" id="JAUEDM010000021">
    <property type="protein sequence ID" value="KAK3311792.1"/>
    <property type="molecule type" value="Genomic_DNA"/>
</dbReference>
<feature type="region of interest" description="Disordered" evidence="5">
    <location>
        <begin position="774"/>
        <end position="798"/>
    </location>
</feature>
<evidence type="ECO:0000256" key="1">
    <source>
        <dbReference type="ARBA" id="ARBA00022723"/>
    </source>
</evidence>
<evidence type="ECO:0000259" key="6">
    <source>
        <dbReference type="PROSITE" id="PS50048"/>
    </source>
</evidence>
<dbReference type="GO" id="GO:0006351">
    <property type="term" value="P:DNA-templated transcription"/>
    <property type="evidence" value="ECO:0007669"/>
    <property type="project" value="InterPro"/>
</dbReference>
<evidence type="ECO:0000256" key="4">
    <source>
        <dbReference type="ARBA" id="ARBA00023242"/>
    </source>
</evidence>